<keyword evidence="4" id="KW-1185">Reference proteome</keyword>
<dbReference type="Gene3D" id="3.30.530.20">
    <property type="match status" value="1"/>
</dbReference>
<feature type="domain" description="Activator of Hsp90 ATPase homologue 1/2-like C-terminal" evidence="2">
    <location>
        <begin position="44"/>
        <end position="111"/>
    </location>
</feature>
<reference evidence="3 4" key="1">
    <citation type="journal article" date="2017" name="Mol. Biol. Evol.">
        <title>The 4-celled Tetrabaena socialis nuclear genome reveals the essential components for genetic control of cell number at the origin of multicellularity in the volvocine lineage.</title>
        <authorList>
            <person name="Featherston J."/>
            <person name="Arakaki Y."/>
            <person name="Hanschen E.R."/>
            <person name="Ferris P.J."/>
            <person name="Michod R.E."/>
            <person name="Olson B.J.S.C."/>
            <person name="Nozaki H."/>
            <person name="Durand P.M."/>
        </authorList>
    </citation>
    <scope>NUCLEOTIDE SEQUENCE [LARGE SCALE GENOMIC DNA]</scope>
    <source>
        <strain evidence="3 4">NIES-571</strain>
    </source>
</reference>
<dbReference type="InterPro" id="IPR023393">
    <property type="entry name" value="START-like_dom_sf"/>
</dbReference>
<dbReference type="EMBL" id="PGGS01003502">
    <property type="protein sequence ID" value="PNG99262.1"/>
    <property type="molecule type" value="Genomic_DNA"/>
</dbReference>
<evidence type="ECO:0000313" key="4">
    <source>
        <dbReference type="Proteomes" id="UP000236333"/>
    </source>
</evidence>
<evidence type="ECO:0000256" key="1">
    <source>
        <dbReference type="ARBA" id="ARBA00006817"/>
    </source>
</evidence>
<dbReference type="Pfam" id="PF08327">
    <property type="entry name" value="AHSA1"/>
    <property type="match status" value="1"/>
</dbReference>
<gene>
    <name evidence="3" type="ORF">TSOC_014965</name>
</gene>
<organism evidence="3 4">
    <name type="scientific">Tetrabaena socialis</name>
    <dbReference type="NCBI Taxonomy" id="47790"/>
    <lineage>
        <taxon>Eukaryota</taxon>
        <taxon>Viridiplantae</taxon>
        <taxon>Chlorophyta</taxon>
        <taxon>core chlorophytes</taxon>
        <taxon>Chlorophyceae</taxon>
        <taxon>CS clade</taxon>
        <taxon>Chlamydomonadales</taxon>
        <taxon>Tetrabaenaceae</taxon>
        <taxon>Tetrabaena</taxon>
    </lineage>
</organism>
<comment type="similarity">
    <text evidence="1">Belongs to the AHA1 family.</text>
</comment>
<feature type="non-terminal residue" evidence="3">
    <location>
        <position position="1"/>
    </location>
</feature>
<evidence type="ECO:0000259" key="2">
    <source>
        <dbReference type="Pfam" id="PF08327"/>
    </source>
</evidence>
<name>A0A2J7ZG55_9CHLO</name>
<dbReference type="OrthoDB" id="567237at2759"/>
<keyword evidence="3" id="KW-0346">Stress response</keyword>
<protein>
    <submittedName>
        <fullName evidence="3">Activator heat shock protein ATPase 1</fullName>
    </submittedName>
</protein>
<dbReference type="AlphaFoldDB" id="A0A2J7ZG55"/>
<evidence type="ECO:0000313" key="3">
    <source>
        <dbReference type="EMBL" id="PNG99262.1"/>
    </source>
</evidence>
<dbReference type="SUPFAM" id="SSF55961">
    <property type="entry name" value="Bet v1-like"/>
    <property type="match status" value="1"/>
</dbReference>
<feature type="non-terminal residue" evidence="3">
    <location>
        <position position="112"/>
    </location>
</feature>
<dbReference type="InterPro" id="IPR013538">
    <property type="entry name" value="ASHA1/2-like_C"/>
</dbReference>
<proteinExistence type="inferred from homology"/>
<comment type="caution">
    <text evidence="3">The sequence shown here is derived from an EMBL/GenBank/DDBJ whole genome shotgun (WGS) entry which is preliminary data.</text>
</comment>
<dbReference type="Proteomes" id="UP000236333">
    <property type="component" value="Unassembled WGS sequence"/>
</dbReference>
<accession>A0A2J7ZG55</accession>
<sequence>SDNGAAAAAAAAAAQAKAAAAAKAKAASAGGTRSISIVAKYHCRPADIFECFTVEGRVSMFTQSRAIIQPVPGGTFSWYGGSISGEFVELAPPNRIVMRWRFNTWEEGVFSK</sequence>